<dbReference type="Proteomes" id="UP000316304">
    <property type="component" value="Unassembled WGS sequence"/>
</dbReference>
<dbReference type="GO" id="GO:0016020">
    <property type="term" value="C:membrane"/>
    <property type="evidence" value="ECO:0007669"/>
    <property type="project" value="InterPro"/>
</dbReference>
<gene>
    <name evidence="1" type="ORF">Pla52o_24970</name>
</gene>
<dbReference type="Pfam" id="PF17957">
    <property type="entry name" value="Big_7"/>
    <property type="match status" value="1"/>
</dbReference>
<dbReference type="InterPro" id="IPR015919">
    <property type="entry name" value="Cadherin-like_sf"/>
</dbReference>
<name>A0A5C6CHB7_9BACT</name>
<organism evidence="1 2">
    <name type="scientific">Novipirellula galeiformis</name>
    <dbReference type="NCBI Taxonomy" id="2528004"/>
    <lineage>
        <taxon>Bacteria</taxon>
        <taxon>Pseudomonadati</taxon>
        <taxon>Planctomycetota</taxon>
        <taxon>Planctomycetia</taxon>
        <taxon>Pirellulales</taxon>
        <taxon>Pirellulaceae</taxon>
        <taxon>Novipirellula</taxon>
    </lineage>
</organism>
<dbReference type="InterPro" id="IPR036280">
    <property type="entry name" value="Multihaem_cyt_sf"/>
</dbReference>
<comment type="caution">
    <text evidence="1">The sequence shown here is derived from an EMBL/GenBank/DDBJ whole genome shotgun (WGS) entry which is preliminary data.</text>
</comment>
<dbReference type="Gene3D" id="2.120.10.30">
    <property type="entry name" value="TolB, C-terminal domain"/>
    <property type="match status" value="1"/>
</dbReference>
<dbReference type="AlphaFoldDB" id="A0A5C6CHB7"/>
<dbReference type="Gene3D" id="2.60.40.10">
    <property type="entry name" value="Immunoglobulins"/>
    <property type="match status" value="2"/>
</dbReference>
<sequence length="1112" mass="121678">MQTLLDRLRPALIPGLATIILLLLEGLANANEFFPRFSVENLVQRDSHSTVTIGPDGHLYATTTNSGGREMRDNGTGKMVKEHLGEVWRYQLDPVTGHVVGEERLLMLPGPVNGFVFDPSSTPDQLTFYITVLNDRGHLNRIRVKPIGAPDPVIENTIVLDFLGRGGNHGMNNLVFTPEGKLYANQGGRTFWGTTEDNQSAAVLEIDLQHPDFSKGAVSPRDYTLAQMQGGDAPIQLVATGLRNPHGIVHHTNGEYYVTIHDPPRGPLLVGGPIKKEVVSDGPPDLVARLKPGAYYGHANPLRKEWVSYGGNPTAEVDPFEIPEYPVGTMPLPNFDLSLMIGTRRNHCISGIDEYLNGDLVAGYLYAQGAEGVNLAGIERFVLDKDGNFTGFHEFLKGEDNEPIVFQGVMDLFVTKQGWIYVANFGRRRGDGGIKGGIELLKPLGGNIPPSIVIQTPENRAVYGRNATVDFRIDAQDYDGDVSKVELLVNGKAQRCAKSASDKTLWSASWKRPAAGRYEVQARATDNDGKSVTTQPLFLQVDADAHPAVITEMPTSVAFIGADYHSSVRTDSQSNVRFALRDAPEGMQIDRQTGQIRWRPSHAGTFTATVIADNGTQPPAERKFQVKTLASRPADYQPGVIDGFVAGVEYTTSLENQSAKSGTAPAFELVPPSNAAIVFSGYLDVDEPGVYEFSASDPESAIASAPMSATFSIGGSQVFNSASSSTGFIPLEPGKHAFTLKLDERGEPGSCSLQMRSPDASSLAPVPKSALYRHAKAYGLNGRGGAEPYLKMPRNERDFLPQTLSQTGAFQDVASMTLAPGAIGYDVNSPLWSDGALKQRWVFVPEGTTIEFDPSEPWTYPAGTVFVKHFALGEQRKRVETRLTVVKQDHTIYGVTYRWRESNDDADLVAMGQEAELEFDDGNRQPWFFPGPQDCMTCHTHASGYVLGPNTRQLNREFHYPSTGKSDNQLRTLNQLGLFSTPLHEDTIDNYDRLYPLDDQSVSLDKRVRSYLASNCSQCHTTGGVNANWFADYAAELSDLGVLDAKPLNHMGLSDVKLIAPGKPDRSVMLLRVTSDKRGYRMPPIGRLKTDDHAVAALTQWIAQLQAKEDDK</sequence>
<evidence type="ECO:0000313" key="2">
    <source>
        <dbReference type="Proteomes" id="UP000316304"/>
    </source>
</evidence>
<evidence type="ECO:0000313" key="1">
    <source>
        <dbReference type="EMBL" id="TWU22964.1"/>
    </source>
</evidence>
<dbReference type="SUPFAM" id="SSF46626">
    <property type="entry name" value="Cytochrome c"/>
    <property type="match status" value="1"/>
</dbReference>
<dbReference type="EMBL" id="SJPT01000004">
    <property type="protein sequence ID" value="TWU22964.1"/>
    <property type="molecule type" value="Genomic_DNA"/>
</dbReference>
<dbReference type="SUPFAM" id="SSF50952">
    <property type="entry name" value="Soluble quinoprotein glucose dehydrogenase"/>
    <property type="match status" value="1"/>
</dbReference>
<dbReference type="SUPFAM" id="SSF49313">
    <property type="entry name" value="Cadherin-like"/>
    <property type="match status" value="1"/>
</dbReference>
<dbReference type="InterPro" id="IPR013783">
    <property type="entry name" value="Ig-like_fold"/>
</dbReference>
<dbReference type="InterPro" id="IPR011041">
    <property type="entry name" value="Quinoprot_gluc/sorb_DH_b-prop"/>
</dbReference>
<protein>
    <submittedName>
        <fullName evidence="1">Uncharacterized protein</fullName>
    </submittedName>
</protein>
<proteinExistence type="predicted"/>
<reference evidence="1 2" key="1">
    <citation type="submission" date="2019-02" db="EMBL/GenBank/DDBJ databases">
        <title>Deep-cultivation of Planctomycetes and their phenomic and genomic characterization uncovers novel biology.</title>
        <authorList>
            <person name="Wiegand S."/>
            <person name="Jogler M."/>
            <person name="Boedeker C."/>
            <person name="Pinto D."/>
            <person name="Vollmers J."/>
            <person name="Rivas-Marin E."/>
            <person name="Kohn T."/>
            <person name="Peeters S.H."/>
            <person name="Heuer A."/>
            <person name="Rast P."/>
            <person name="Oberbeckmann S."/>
            <person name="Bunk B."/>
            <person name="Jeske O."/>
            <person name="Meyerdierks A."/>
            <person name="Storesund J.E."/>
            <person name="Kallscheuer N."/>
            <person name="Luecker S."/>
            <person name="Lage O.M."/>
            <person name="Pohl T."/>
            <person name="Merkel B.J."/>
            <person name="Hornburger P."/>
            <person name="Mueller R.-W."/>
            <person name="Bruemmer F."/>
            <person name="Labrenz M."/>
            <person name="Spormann A.M."/>
            <person name="Op Den Camp H."/>
            <person name="Overmann J."/>
            <person name="Amann R."/>
            <person name="Jetten M.S.M."/>
            <person name="Mascher T."/>
            <person name="Medema M.H."/>
            <person name="Devos D.P."/>
            <person name="Kaster A.-K."/>
            <person name="Ovreas L."/>
            <person name="Rohde M."/>
            <person name="Galperin M.Y."/>
            <person name="Jogler C."/>
        </authorList>
    </citation>
    <scope>NUCLEOTIDE SEQUENCE [LARGE SCALE GENOMIC DNA]</scope>
    <source>
        <strain evidence="1 2">Pla52o</strain>
    </source>
</reference>
<dbReference type="RefSeq" id="WP_146594773.1">
    <property type="nucleotide sequence ID" value="NZ_SJPT01000004.1"/>
</dbReference>
<dbReference type="SUPFAM" id="SSF48695">
    <property type="entry name" value="Multiheme cytochromes"/>
    <property type="match status" value="1"/>
</dbReference>
<dbReference type="OrthoDB" id="338827at2"/>
<dbReference type="GO" id="GO:0005509">
    <property type="term" value="F:calcium ion binding"/>
    <property type="evidence" value="ECO:0007669"/>
    <property type="project" value="InterPro"/>
</dbReference>
<dbReference type="GO" id="GO:0020037">
    <property type="term" value="F:heme binding"/>
    <property type="evidence" value="ECO:0007669"/>
    <property type="project" value="InterPro"/>
</dbReference>
<dbReference type="InterPro" id="IPR011042">
    <property type="entry name" value="6-blade_b-propeller_TolB-like"/>
</dbReference>
<dbReference type="GO" id="GO:0009055">
    <property type="term" value="F:electron transfer activity"/>
    <property type="evidence" value="ECO:0007669"/>
    <property type="project" value="InterPro"/>
</dbReference>
<dbReference type="InterPro" id="IPR036909">
    <property type="entry name" value="Cyt_c-like_dom_sf"/>
</dbReference>
<accession>A0A5C6CHB7</accession>
<keyword evidence="2" id="KW-1185">Reference proteome</keyword>